<evidence type="ECO:0000256" key="3">
    <source>
        <dbReference type="PROSITE-ProRule" id="PRU00679"/>
    </source>
</evidence>
<dbReference type="SUPFAM" id="SSF51556">
    <property type="entry name" value="Metallo-dependent hydrolases"/>
    <property type="match status" value="1"/>
</dbReference>
<dbReference type="Gene3D" id="3.20.20.140">
    <property type="entry name" value="Metal-dependent hydrolases"/>
    <property type="match status" value="1"/>
</dbReference>
<gene>
    <name evidence="5" type="ORF">P8609_07325</name>
</gene>
<keyword evidence="2" id="KW-0378">Hydrolase</keyword>
<evidence type="ECO:0000256" key="4">
    <source>
        <dbReference type="SAM" id="SignalP"/>
    </source>
</evidence>
<evidence type="ECO:0008006" key="7">
    <source>
        <dbReference type="Google" id="ProtNLM"/>
    </source>
</evidence>
<keyword evidence="1" id="KW-0479">Metal-binding</keyword>
<evidence type="ECO:0000313" key="6">
    <source>
        <dbReference type="Proteomes" id="UP001233535"/>
    </source>
</evidence>
<dbReference type="PANTHER" id="PTHR10819">
    <property type="entry name" value="PHOSPHOTRIESTERASE-RELATED"/>
    <property type="match status" value="1"/>
</dbReference>
<dbReference type="PROSITE" id="PS01322">
    <property type="entry name" value="PHOSPHOTRIESTERASE_1"/>
    <property type="match status" value="1"/>
</dbReference>
<protein>
    <recommendedName>
        <fullName evidence="7">Phosphotriesterase</fullName>
    </recommendedName>
</protein>
<evidence type="ECO:0000256" key="1">
    <source>
        <dbReference type="ARBA" id="ARBA00022723"/>
    </source>
</evidence>
<dbReference type="InterPro" id="IPR017947">
    <property type="entry name" value="AryldialkylPase_Zn-BS"/>
</dbReference>
<keyword evidence="4" id="KW-0732">Signal</keyword>
<feature type="modified residue" description="N6-carboxylysine" evidence="3">
    <location>
        <position position="174"/>
    </location>
</feature>
<feature type="signal peptide" evidence="4">
    <location>
        <begin position="1"/>
        <end position="25"/>
    </location>
</feature>
<dbReference type="InterPro" id="IPR001559">
    <property type="entry name" value="Phosphotriesterase"/>
</dbReference>
<evidence type="ECO:0000313" key="5">
    <source>
        <dbReference type="EMBL" id="MDR0182781.1"/>
    </source>
</evidence>
<keyword evidence="6" id="KW-1185">Reference proteome</keyword>
<sequence length="356" mass="38534">MCRREFLHAFAASSVALALPGWADAAGASPAKAGQVMTVTGAIEARELGFTLTHEHLFADLRPFDEQADAPMPPDVEQVVEVVLPYLQAIRRMGCRSLVDCTATTLGRNPALIRRLSEASDLHMLTVTGAYVAAGGRFIPPHVRAETDEQLAARWIGEWREGIDGSDVRPGLIKLGIEGEPLTELERKVLRAAARTHLASGLAIAVHTGPWSDVEPGRNARCALAQLDALEAAGADASAWVWVHAQNEKEGGQHVVAARRGGWVSFDGYRPGQEDAYVAMIDRMRRAKLLDHVLVSQDAGWYNAGQPRGGEFKPYAPLFTSLIPALRRHGLGEGEIRTLFTENPARAFALREGASS</sequence>
<dbReference type="Pfam" id="PF02126">
    <property type="entry name" value="PTE"/>
    <property type="match status" value="1"/>
</dbReference>
<dbReference type="InterPro" id="IPR032466">
    <property type="entry name" value="Metal_Hydrolase"/>
</dbReference>
<dbReference type="PROSITE" id="PS51347">
    <property type="entry name" value="PHOSPHOTRIESTERASE_2"/>
    <property type="match status" value="1"/>
</dbReference>
<name>A0ABU1CC72_9GAMM</name>
<dbReference type="PANTHER" id="PTHR10819:SF3">
    <property type="entry name" value="PHOSPHOTRIESTERASE-RELATED PROTEIN"/>
    <property type="match status" value="1"/>
</dbReference>
<dbReference type="Proteomes" id="UP001233535">
    <property type="component" value="Unassembled WGS sequence"/>
</dbReference>
<reference evidence="5 6" key="1">
    <citation type="submission" date="2023-04" db="EMBL/GenBank/DDBJ databases">
        <title>Lysobacter sp. strain UC isolated from soil sample.</title>
        <authorList>
            <person name="Choksket S."/>
            <person name="Harshvardhan F."/>
            <person name="Rana R."/>
            <person name="Patil P.B."/>
            <person name="Korpole S."/>
        </authorList>
    </citation>
    <scope>NUCLEOTIDE SEQUENCE [LARGE SCALE GENOMIC DNA]</scope>
    <source>
        <strain evidence="5 6">UC</strain>
    </source>
</reference>
<proteinExistence type="inferred from homology"/>
<dbReference type="RefSeq" id="WP_309261895.1">
    <property type="nucleotide sequence ID" value="NZ_JARUHG010000001.1"/>
</dbReference>
<evidence type="ECO:0000256" key="2">
    <source>
        <dbReference type="ARBA" id="ARBA00022801"/>
    </source>
</evidence>
<feature type="chain" id="PRO_5045763236" description="Phosphotriesterase" evidence="4">
    <location>
        <begin position="26"/>
        <end position="356"/>
    </location>
</feature>
<dbReference type="EMBL" id="JARUHG010000001">
    <property type="protein sequence ID" value="MDR0182781.1"/>
    <property type="molecule type" value="Genomic_DNA"/>
</dbReference>
<accession>A0ABU1CC72</accession>
<organism evidence="5 6">
    <name type="scientific">Lysobacter arvi</name>
    <dbReference type="NCBI Taxonomy" id="3038776"/>
    <lineage>
        <taxon>Bacteria</taxon>
        <taxon>Pseudomonadati</taxon>
        <taxon>Pseudomonadota</taxon>
        <taxon>Gammaproteobacteria</taxon>
        <taxon>Lysobacterales</taxon>
        <taxon>Lysobacteraceae</taxon>
        <taxon>Lysobacter</taxon>
    </lineage>
</organism>
<comment type="similarity">
    <text evidence="3">Belongs to the metallo-dependent hydrolases superfamily. Phosphotriesterase family.</text>
</comment>
<comment type="caution">
    <text evidence="5">The sequence shown here is derived from an EMBL/GenBank/DDBJ whole genome shotgun (WGS) entry which is preliminary data.</text>
</comment>